<sequence>MAFLEKHRYAYFKDKPHLLSVALPHPNPQIKPKSPNFLHHLSFSSLLYQKGFAAEEINCLFPSMAL</sequence>
<dbReference type="Proteomes" id="UP001472677">
    <property type="component" value="Unassembled WGS sequence"/>
</dbReference>
<protein>
    <recommendedName>
        <fullName evidence="3">Maturase K</fullName>
    </recommendedName>
</protein>
<evidence type="ECO:0000313" key="2">
    <source>
        <dbReference type="Proteomes" id="UP001472677"/>
    </source>
</evidence>
<name>A0ABR2CMG1_9ROSI</name>
<evidence type="ECO:0008006" key="3">
    <source>
        <dbReference type="Google" id="ProtNLM"/>
    </source>
</evidence>
<proteinExistence type="predicted"/>
<evidence type="ECO:0000313" key="1">
    <source>
        <dbReference type="EMBL" id="KAK8520829.1"/>
    </source>
</evidence>
<keyword evidence="2" id="KW-1185">Reference proteome</keyword>
<dbReference type="EMBL" id="JBBPBM010000048">
    <property type="protein sequence ID" value="KAK8520829.1"/>
    <property type="molecule type" value="Genomic_DNA"/>
</dbReference>
<comment type="caution">
    <text evidence="1">The sequence shown here is derived from an EMBL/GenBank/DDBJ whole genome shotgun (WGS) entry which is preliminary data.</text>
</comment>
<organism evidence="1 2">
    <name type="scientific">Hibiscus sabdariffa</name>
    <name type="common">roselle</name>
    <dbReference type="NCBI Taxonomy" id="183260"/>
    <lineage>
        <taxon>Eukaryota</taxon>
        <taxon>Viridiplantae</taxon>
        <taxon>Streptophyta</taxon>
        <taxon>Embryophyta</taxon>
        <taxon>Tracheophyta</taxon>
        <taxon>Spermatophyta</taxon>
        <taxon>Magnoliopsida</taxon>
        <taxon>eudicotyledons</taxon>
        <taxon>Gunneridae</taxon>
        <taxon>Pentapetalae</taxon>
        <taxon>rosids</taxon>
        <taxon>malvids</taxon>
        <taxon>Malvales</taxon>
        <taxon>Malvaceae</taxon>
        <taxon>Malvoideae</taxon>
        <taxon>Hibiscus</taxon>
    </lineage>
</organism>
<gene>
    <name evidence="1" type="ORF">V6N12_004755</name>
</gene>
<accession>A0ABR2CMG1</accession>
<reference evidence="1 2" key="1">
    <citation type="journal article" date="2024" name="G3 (Bethesda)">
        <title>Genome assembly of Hibiscus sabdariffa L. provides insights into metabolisms of medicinal natural products.</title>
        <authorList>
            <person name="Kim T."/>
        </authorList>
    </citation>
    <scope>NUCLEOTIDE SEQUENCE [LARGE SCALE GENOMIC DNA]</scope>
    <source>
        <strain evidence="1">TK-2024</strain>
        <tissue evidence="1">Old leaves</tissue>
    </source>
</reference>